<dbReference type="AlphaFoldDB" id="A0A3S4UQ43"/>
<feature type="domain" description="PAC" evidence="8">
    <location>
        <begin position="243"/>
        <end position="298"/>
    </location>
</feature>
<dbReference type="CDD" id="cd00082">
    <property type="entry name" value="HisKA"/>
    <property type="match status" value="1"/>
</dbReference>
<dbReference type="InterPro" id="IPR000014">
    <property type="entry name" value="PAS"/>
</dbReference>
<dbReference type="PROSITE" id="PS50109">
    <property type="entry name" value="HIS_KIN"/>
    <property type="match status" value="1"/>
</dbReference>
<dbReference type="PROSITE" id="PS50112">
    <property type="entry name" value="PAS"/>
    <property type="match status" value="1"/>
</dbReference>
<dbReference type="InterPro" id="IPR004358">
    <property type="entry name" value="Sig_transdc_His_kin-like_C"/>
</dbReference>
<evidence type="ECO:0000259" key="6">
    <source>
        <dbReference type="PROSITE" id="PS50110"/>
    </source>
</evidence>
<keyword evidence="10" id="KW-1185">Reference proteome</keyword>
<dbReference type="InterPro" id="IPR005467">
    <property type="entry name" value="His_kinase_dom"/>
</dbReference>
<dbReference type="SMART" id="SM00387">
    <property type="entry name" value="HATPase_c"/>
    <property type="match status" value="1"/>
</dbReference>
<dbReference type="EC" id="2.7.13.3" evidence="2"/>
<sequence length="969" mass="106917">MFRLTGFSAIDFNALFDLLPNPYVVVDRDLRMVGMNDAYLAVTGRTREDLTGQGIFEAFPSDPASGPGRMLRQSFAKVLASACVDHIPLIAYPIEDTSGVLTERYWSATHTPMFDDQGQVAFILQHTVDVSELHILRQAAGMNDWRIQTDLMRRANAVGDENLALGKEREYLRTLFEQAPGFMAVLREPEHIFHIANQAYFTLVGRDDLIGKTIRDALPDVEGQGFYELLDDVYRTGIVHKAVAARVLLQRQPGEPVEERFLDFVYQPIRDGAGEVNGIFVQGHDVTELRRAQETARENEERFRTLAQSLPNQVWTATPDGRMRWCNDRVYDYSGIEVFYFDTDTSSEMLHPGDSADFRTRWSSCVRTGETFETELRLRRRDGAYRWFLSRAVPVRGGGDGSIQFWVATNTDIDDQKTTESRLETLATTLGHRVEERTVELERTQEVLRQSQKMEAIGNLAGGIAHDFNNLLQVITGNLQLLGREVAGNEVAERRVNNALSGASRGAKLAAQLLAFGRRQPLAPKVLNLGRLVRDMDNLLRRSLGEAIEIDTIVGAGLWNTLVDPTNVENAVLNLAINARDAMEGHGKLTIEIGNAVLDEDYARNAFDVAPGQYVMIAVSDTGSGMPKDVLQKVFDPFFTTKPEGKGTGLGLSMVYGFVKQSEGHIRIYSEPGEGTTVRIYLPRSLDEEDMPAEGSEEVPTGGNETVLVVEDDEAVRDIAVSLLIELGYRVLKAKDADSGLAIIESGVPVDLLFTDVVMPGKLKSRELAVFAKERLPRIAVLFTSGYTENSIVHGGRLDPGVQLLSKPYTRDALARKVRHVLEQSRSLPPSQITLPGTSPVAMTDEAPASTRPIRTLLVEDEALIRFSTGDYLQEIGMEVLDAGSAGEALAVAAGQNLDILVTDVNLPDMSGLQLALELRERLPGLPVIFATGDRNVPGAEDLAGTALLTKPYDYDLLAARIRSMVGSR</sequence>
<dbReference type="Pfam" id="PF00072">
    <property type="entry name" value="Response_reg"/>
    <property type="match status" value="2"/>
</dbReference>
<feature type="domain" description="PAS" evidence="7">
    <location>
        <begin position="8"/>
        <end position="53"/>
    </location>
</feature>
<evidence type="ECO:0000256" key="2">
    <source>
        <dbReference type="ARBA" id="ARBA00012438"/>
    </source>
</evidence>
<feature type="domain" description="PAC" evidence="8">
    <location>
        <begin position="372"/>
        <end position="425"/>
    </location>
</feature>
<keyword evidence="3 4" id="KW-0597">Phosphoprotein</keyword>
<dbReference type="Gene3D" id="3.30.450.20">
    <property type="entry name" value="PAS domain"/>
    <property type="match status" value="3"/>
</dbReference>
<dbReference type="InterPro" id="IPR013655">
    <property type="entry name" value="PAS_fold_3"/>
</dbReference>
<proteinExistence type="predicted"/>
<dbReference type="OrthoDB" id="9796100at2"/>
<dbReference type="Gene3D" id="3.30.565.10">
    <property type="entry name" value="Histidine kinase-like ATPase, C-terminal domain"/>
    <property type="match status" value="1"/>
</dbReference>
<dbReference type="FunFam" id="3.30.450.20:FF:000099">
    <property type="entry name" value="Sensory box sensor histidine kinase"/>
    <property type="match status" value="1"/>
</dbReference>
<gene>
    <name evidence="9" type="ORF">EPK99_07910</name>
</gene>
<protein>
    <recommendedName>
        <fullName evidence="2">histidine kinase</fullName>
        <ecNumber evidence="2">2.7.13.3</ecNumber>
    </recommendedName>
</protein>
<evidence type="ECO:0000259" key="5">
    <source>
        <dbReference type="PROSITE" id="PS50109"/>
    </source>
</evidence>
<name>A0A3S4UQ43_9HYPH</name>
<evidence type="ECO:0000256" key="3">
    <source>
        <dbReference type="ARBA" id="ARBA00022553"/>
    </source>
</evidence>
<dbReference type="PROSITE" id="PS50110">
    <property type="entry name" value="RESPONSE_REGULATORY"/>
    <property type="match status" value="2"/>
</dbReference>
<evidence type="ECO:0000256" key="4">
    <source>
        <dbReference type="PROSITE-ProRule" id="PRU00169"/>
    </source>
</evidence>
<dbReference type="Gene3D" id="1.10.287.130">
    <property type="match status" value="1"/>
</dbReference>
<reference evidence="9 10" key="1">
    <citation type="submission" date="2019-01" db="EMBL/GenBank/DDBJ databases">
        <title>The draft genome of Rhizobium sp. 24NR.</title>
        <authorList>
            <person name="Liu L."/>
            <person name="Liang L."/>
            <person name="Shi S."/>
            <person name="Xu L."/>
            <person name="Wang X."/>
            <person name="Li L."/>
            <person name="Zhang X."/>
        </authorList>
    </citation>
    <scope>NUCLEOTIDE SEQUENCE [LARGE SCALE GENOMIC DNA]</scope>
    <source>
        <strain evidence="9 10">24NR</strain>
    </source>
</reference>
<dbReference type="InterPro" id="IPR011006">
    <property type="entry name" value="CheY-like_superfamily"/>
</dbReference>
<dbReference type="InterPro" id="IPR035965">
    <property type="entry name" value="PAS-like_dom_sf"/>
</dbReference>
<feature type="modified residue" description="4-aspartylphosphate" evidence="4">
    <location>
        <position position="756"/>
    </location>
</feature>
<evidence type="ECO:0000256" key="1">
    <source>
        <dbReference type="ARBA" id="ARBA00000085"/>
    </source>
</evidence>
<dbReference type="SUPFAM" id="SSF47384">
    <property type="entry name" value="Homodimeric domain of signal transducing histidine kinase"/>
    <property type="match status" value="1"/>
</dbReference>
<organism evidence="9 10">
    <name type="scientific">Neorhizobium lilium</name>
    <dbReference type="NCBI Taxonomy" id="2503024"/>
    <lineage>
        <taxon>Bacteria</taxon>
        <taxon>Pseudomonadati</taxon>
        <taxon>Pseudomonadota</taxon>
        <taxon>Alphaproteobacteria</taxon>
        <taxon>Hyphomicrobiales</taxon>
        <taxon>Rhizobiaceae</taxon>
        <taxon>Rhizobium/Agrobacterium group</taxon>
        <taxon>Neorhizobium</taxon>
    </lineage>
</organism>
<feature type="domain" description="Response regulatory" evidence="6">
    <location>
        <begin position="706"/>
        <end position="822"/>
    </location>
</feature>
<dbReference type="PANTHER" id="PTHR43065:SF42">
    <property type="entry name" value="TWO-COMPONENT SENSOR PPRA"/>
    <property type="match status" value="1"/>
</dbReference>
<comment type="catalytic activity">
    <reaction evidence="1">
        <text>ATP + protein L-histidine = ADP + protein N-phospho-L-histidine.</text>
        <dbReference type="EC" id="2.7.13.3"/>
    </reaction>
</comment>
<comment type="caution">
    <text evidence="9">The sequence shown here is derived from an EMBL/GenBank/DDBJ whole genome shotgun (WGS) entry which is preliminary data.</text>
</comment>
<dbReference type="SMART" id="SM00086">
    <property type="entry name" value="PAC"/>
    <property type="match status" value="2"/>
</dbReference>
<dbReference type="GO" id="GO:0000155">
    <property type="term" value="F:phosphorelay sensor kinase activity"/>
    <property type="evidence" value="ECO:0007669"/>
    <property type="project" value="InterPro"/>
</dbReference>
<dbReference type="InterPro" id="IPR036890">
    <property type="entry name" value="HATPase_C_sf"/>
</dbReference>
<dbReference type="CDD" id="cd00156">
    <property type="entry name" value="REC"/>
    <property type="match status" value="1"/>
</dbReference>
<feature type="domain" description="Response regulatory" evidence="6">
    <location>
        <begin position="855"/>
        <end position="966"/>
    </location>
</feature>
<dbReference type="Pfam" id="PF08447">
    <property type="entry name" value="PAS_3"/>
    <property type="match status" value="1"/>
</dbReference>
<dbReference type="PANTHER" id="PTHR43065">
    <property type="entry name" value="SENSOR HISTIDINE KINASE"/>
    <property type="match status" value="1"/>
</dbReference>
<dbReference type="SUPFAM" id="SSF55874">
    <property type="entry name" value="ATPase domain of HSP90 chaperone/DNA topoisomerase II/histidine kinase"/>
    <property type="match status" value="1"/>
</dbReference>
<dbReference type="InterPro" id="IPR003594">
    <property type="entry name" value="HATPase_dom"/>
</dbReference>
<dbReference type="SUPFAM" id="SSF55785">
    <property type="entry name" value="PYP-like sensor domain (PAS domain)"/>
    <property type="match status" value="3"/>
</dbReference>
<dbReference type="EMBL" id="SBIP01000002">
    <property type="protein sequence ID" value="RWX78529.1"/>
    <property type="molecule type" value="Genomic_DNA"/>
</dbReference>
<dbReference type="Pfam" id="PF08448">
    <property type="entry name" value="PAS_4"/>
    <property type="match status" value="2"/>
</dbReference>
<dbReference type="CDD" id="cd18161">
    <property type="entry name" value="REC_hyHK_blue-like"/>
    <property type="match status" value="1"/>
</dbReference>
<accession>A0A3S4UQ43</accession>
<evidence type="ECO:0000313" key="9">
    <source>
        <dbReference type="EMBL" id="RWX78529.1"/>
    </source>
</evidence>
<dbReference type="InterPro" id="IPR001610">
    <property type="entry name" value="PAC"/>
</dbReference>
<dbReference type="CDD" id="cd00130">
    <property type="entry name" value="PAS"/>
    <property type="match status" value="3"/>
</dbReference>
<feature type="domain" description="Histidine kinase" evidence="5">
    <location>
        <begin position="463"/>
        <end position="686"/>
    </location>
</feature>
<dbReference type="Pfam" id="PF02518">
    <property type="entry name" value="HATPase_c"/>
    <property type="match status" value="1"/>
</dbReference>
<dbReference type="InterPro" id="IPR036097">
    <property type="entry name" value="HisK_dim/P_sf"/>
</dbReference>
<dbReference type="InterPro" id="IPR003661">
    <property type="entry name" value="HisK_dim/P_dom"/>
</dbReference>
<evidence type="ECO:0000313" key="10">
    <source>
        <dbReference type="Proteomes" id="UP000287687"/>
    </source>
</evidence>
<dbReference type="RefSeq" id="WP_128442507.1">
    <property type="nucleotide sequence ID" value="NZ_SBIP01000002.1"/>
</dbReference>
<dbReference type="SMART" id="SM00091">
    <property type="entry name" value="PAS"/>
    <property type="match status" value="3"/>
</dbReference>
<dbReference type="InterPro" id="IPR001789">
    <property type="entry name" value="Sig_transdc_resp-reg_receiver"/>
</dbReference>
<feature type="modified residue" description="4-aspartylphosphate" evidence="4">
    <location>
        <position position="904"/>
    </location>
</feature>
<dbReference type="PROSITE" id="PS50113">
    <property type="entry name" value="PAC"/>
    <property type="match status" value="2"/>
</dbReference>
<evidence type="ECO:0000259" key="8">
    <source>
        <dbReference type="PROSITE" id="PS50113"/>
    </source>
</evidence>
<dbReference type="PRINTS" id="PR00344">
    <property type="entry name" value="BCTRLSENSOR"/>
</dbReference>
<evidence type="ECO:0000259" key="7">
    <source>
        <dbReference type="PROSITE" id="PS50112"/>
    </source>
</evidence>
<dbReference type="SMART" id="SM00448">
    <property type="entry name" value="REC"/>
    <property type="match status" value="2"/>
</dbReference>
<dbReference type="InterPro" id="IPR013656">
    <property type="entry name" value="PAS_4"/>
</dbReference>
<dbReference type="SUPFAM" id="SSF52172">
    <property type="entry name" value="CheY-like"/>
    <property type="match status" value="2"/>
</dbReference>
<dbReference type="NCBIfam" id="TIGR00229">
    <property type="entry name" value="sensory_box"/>
    <property type="match status" value="3"/>
</dbReference>
<dbReference type="Proteomes" id="UP000287687">
    <property type="component" value="Unassembled WGS sequence"/>
</dbReference>
<dbReference type="Gene3D" id="3.40.50.2300">
    <property type="match status" value="2"/>
</dbReference>
<dbReference type="CDD" id="cd16919">
    <property type="entry name" value="HATPase_CckA-like"/>
    <property type="match status" value="1"/>
</dbReference>
<dbReference type="InterPro" id="IPR000700">
    <property type="entry name" value="PAS-assoc_C"/>
</dbReference>
<dbReference type="SMART" id="SM00388">
    <property type="entry name" value="HisKA"/>
    <property type="match status" value="1"/>
</dbReference>